<evidence type="ECO:0000313" key="2">
    <source>
        <dbReference type="EMBL" id="KFK33614.1"/>
    </source>
</evidence>
<dbReference type="Proteomes" id="UP000029120">
    <property type="component" value="Chromosome 5"/>
</dbReference>
<dbReference type="SUPFAM" id="SSF52058">
    <property type="entry name" value="L domain-like"/>
    <property type="match status" value="1"/>
</dbReference>
<dbReference type="Gene3D" id="3.80.10.10">
    <property type="entry name" value="Ribonuclease Inhibitor"/>
    <property type="match status" value="1"/>
</dbReference>
<dbReference type="eggNOG" id="ENOG502RYTW">
    <property type="taxonomic scope" value="Eukaryota"/>
</dbReference>
<dbReference type="SMART" id="SM00256">
    <property type="entry name" value="FBOX"/>
    <property type="match status" value="1"/>
</dbReference>
<protein>
    <recommendedName>
        <fullName evidence="1">F-box domain-containing protein</fullName>
    </recommendedName>
</protein>
<dbReference type="InterPro" id="IPR001810">
    <property type="entry name" value="F-box_dom"/>
</dbReference>
<dbReference type="CDD" id="cd22160">
    <property type="entry name" value="F-box_AtFBL13-like"/>
    <property type="match status" value="1"/>
</dbReference>
<dbReference type="SUPFAM" id="SSF81383">
    <property type="entry name" value="F-box domain"/>
    <property type="match status" value="1"/>
</dbReference>
<dbReference type="Pfam" id="PF00646">
    <property type="entry name" value="F-box"/>
    <property type="match status" value="1"/>
</dbReference>
<dbReference type="AlphaFoldDB" id="A0A087GUR2"/>
<dbReference type="Gramene" id="KFK33614">
    <property type="protein sequence ID" value="KFK33614"/>
    <property type="gene ID" value="AALP_AA5G036800"/>
</dbReference>
<dbReference type="PANTHER" id="PTHR31900">
    <property type="entry name" value="F-BOX/RNI SUPERFAMILY PROTEIN-RELATED"/>
    <property type="match status" value="1"/>
</dbReference>
<proteinExistence type="predicted"/>
<keyword evidence="3" id="KW-1185">Reference proteome</keyword>
<dbReference type="InterPro" id="IPR032675">
    <property type="entry name" value="LRR_dom_sf"/>
</dbReference>
<dbReference type="OMA" id="YLELHIY"/>
<dbReference type="Pfam" id="PF24758">
    <property type="entry name" value="LRR_At5g56370"/>
    <property type="match status" value="1"/>
</dbReference>
<dbReference type="InterPro" id="IPR036047">
    <property type="entry name" value="F-box-like_dom_sf"/>
</dbReference>
<organism evidence="2 3">
    <name type="scientific">Arabis alpina</name>
    <name type="common">Alpine rock-cress</name>
    <dbReference type="NCBI Taxonomy" id="50452"/>
    <lineage>
        <taxon>Eukaryota</taxon>
        <taxon>Viridiplantae</taxon>
        <taxon>Streptophyta</taxon>
        <taxon>Embryophyta</taxon>
        <taxon>Tracheophyta</taxon>
        <taxon>Spermatophyta</taxon>
        <taxon>Magnoliopsida</taxon>
        <taxon>eudicotyledons</taxon>
        <taxon>Gunneridae</taxon>
        <taxon>Pentapetalae</taxon>
        <taxon>rosids</taxon>
        <taxon>malvids</taxon>
        <taxon>Brassicales</taxon>
        <taxon>Brassicaceae</taxon>
        <taxon>Arabideae</taxon>
        <taxon>Arabis</taxon>
    </lineage>
</organism>
<name>A0A087GUR2_ARAAL</name>
<sequence length="433" mass="49494">MKKRCLRNEDRISHLPEALLVHILSLLPTKNVVATSALSKQWRHVWKMVPKLEFVSYRNKSKHETFSEIVCRVLLSHKAPVLESLHLDFNVDKCDAMVIGMSIGIAYAHHLRKLVLNVDSMKGDFAFPSSLYKCDTLETLILMDWVSIDLSSPVCLKSLRTLRLEDVEYKNDASVVNLLSGCPILENLEVYRSEVDVEIFTITVPSLQKLTIYDDFNWGDITEDKIGGYVINAPSLKYLKIQGFKGLQFRMIEIASELVEAHIDDVDITIDEKLLGSLTSVKRLSLTSSPLEITFPTGSIFHQLVYLKLSTHKADWWNLLLLMLDCSPKLQVLKLVSEMHGDKEYVGCKKWNQPKNVSECLMRHLETFVWNGYEEHLGEEKEVAKYILRNANHLKRATFSIKDLNSEERLELLEELESAARASKSSCKLLLSD</sequence>
<gene>
    <name evidence="2" type="ordered locus">AALP_Aa5g036800</name>
</gene>
<dbReference type="Pfam" id="PF08387">
    <property type="entry name" value="FBD"/>
    <property type="match status" value="1"/>
</dbReference>
<dbReference type="PANTHER" id="PTHR31900:SF34">
    <property type="entry name" value="EMB|CAB62440.1-RELATED"/>
    <property type="match status" value="1"/>
</dbReference>
<dbReference type="InterPro" id="IPR055411">
    <property type="entry name" value="LRR_FXL15/At3g58940/PEG3-like"/>
</dbReference>
<dbReference type="OrthoDB" id="594804at2759"/>
<dbReference type="InterPro" id="IPR050232">
    <property type="entry name" value="FBL13/AtMIF1-like"/>
</dbReference>
<evidence type="ECO:0000259" key="1">
    <source>
        <dbReference type="PROSITE" id="PS50181"/>
    </source>
</evidence>
<accession>A0A087GUR2</accession>
<dbReference type="Gene3D" id="1.20.1280.50">
    <property type="match status" value="1"/>
</dbReference>
<evidence type="ECO:0000313" key="3">
    <source>
        <dbReference type="Proteomes" id="UP000029120"/>
    </source>
</evidence>
<dbReference type="EMBL" id="CM002873">
    <property type="protein sequence ID" value="KFK33614.1"/>
    <property type="molecule type" value="Genomic_DNA"/>
</dbReference>
<reference evidence="3" key="1">
    <citation type="journal article" date="2015" name="Nat. Plants">
        <title>Genome expansion of Arabis alpina linked with retrotransposition and reduced symmetric DNA methylation.</title>
        <authorList>
            <person name="Willing E.M."/>
            <person name="Rawat V."/>
            <person name="Mandakova T."/>
            <person name="Maumus F."/>
            <person name="James G.V."/>
            <person name="Nordstroem K.J."/>
            <person name="Becker C."/>
            <person name="Warthmann N."/>
            <person name="Chica C."/>
            <person name="Szarzynska B."/>
            <person name="Zytnicki M."/>
            <person name="Albani M.C."/>
            <person name="Kiefer C."/>
            <person name="Bergonzi S."/>
            <person name="Castaings L."/>
            <person name="Mateos J.L."/>
            <person name="Berns M.C."/>
            <person name="Bujdoso N."/>
            <person name="Piofczyk T."/>
            <person name="de Lorenzo L."/>
            <person name="Barrero-Sicilia C."/>
            <person name="Mateos I."/>
            <person name="Piednoel M."/>
            <person name="Hagmann J."/>
            <person name="Chen-Min-Tao R."/>
            <person name="Iglesias-Fernandez R."/>
            <person name="Schuster S.C."/>
            <person name="Alonso-Blanco C."/>
            <person name="Roudier F."/>
            <person name="Carbonero P."/>
            <person name="Paz-Ares J."/>
            <person name="Davis S.J."/>
            <person name="Pecinka A."/>
            <person name="Quesneville H."/>
            <person name="Colot V."/>
            <person name="Lysak M.A."/>
            <person name="Weigel D."/>
            <person name="Coupland G."/>
            <person name="Schneeberger K."/>
        </authorList>
    </citation>
    <scope>NUCLEOTIDE SEQUENCE [LARGE SCALE GENOMIC DNA]</scope>
    <source>
        <strain evidence="3">cv. Pajares</strain>
    </source>
</reference>
<dbReference type="SMART" id="SM00579">
    <property type="entry name" value="FBD"/>
    <property type="match status" value="1"/>
</dbReference>
<dbReference type="InterPro" id="IPR053781">
    <property type="entry name" value="F-box_AtFBL13-like"/>
</dbReference>
<dbReference type="InterPro" id="IPR006566">
    <property type="entry name" value="FBD"/>
</dbReference>
<dbReference type="PROSITE" id="PS50181">
    <property type="entry name" value="FBOX"/>
    <property type="match status" value="1"/>
</dbReference>
<feature type="domain" description="F-box" evidence="1">
    <location>
        <begin position="9"/>
        <end position="57"/>
    </location>
</feature>